<evidence type="ECO:0000313" key="3">
    <source>
        <dbReference type="Proteomes" id="UP000077671"/>
    </source>
</evidence>
<dbReference type="Proteomes" id="UP000077671">
    <property type="component" value="Unassembled WGS sequence"/>
</dbReference>
<comment type="caution">
    <text evidence="2">The sequence shown here is derived from an EMBL/GenBank/DDBJ whole genome shotgun (WGS) entry which is preliminary data.</text>
</comment>
<proteinExistence type="predicted"/>
<evidence type="ECO:0000256" key="1">
    <source>
        <dbReference type="SAM" id="MobiDB-lite"/>
    </source>
</evidence>
<feature type="compositionally biased region" description="Basic and acidic residues" evidence="1">
    <location>
        <begin position="35"/>
        <end position="44"/>
    </location>
</feature>
<reference evidence="2" key="2">
    <citation type="journal article" date="2019" name="IMA Fungus">
        <title>Genome sequencing and comparison of five Tilletia species to identify candidate genes for the detection of regulated species infecting wheat.</title>
        <authorList>
            <person name="Nguyen H.D.T."/>
            <person name="Sultana T."/>
            <person name="Kesanakurti P."/>
            <person name="Hambleton S."/>
        </authorList>
    </citation>
    <scope>NUCLEOTIDE SEQUENCE</scope>
    <source>
        <strain evidence="2">DAOMC 238032</strain>
    </source>
</reference>
<accession>A0A8T8SLF7</accession>
<gene>
    <name evidence="2" type="ORF">A4X03_0g7991</name>
</gene>
<protein>
    <submittedName>
        <fullName evidence="2">Uncharacterized protein</fullName>
    </submittedName>
</protein>
<evidence type="ECO:0000313" key="2">
    <source>
        <dbReference type="EMBL" id="KAE8242668.1"/>
    </source>
</evidence>
<name>A0A8T8SLF7_9BASI</name>
<feature type="region of interest" description="Disordered" evidence="1">
    <location>
        <begin position="1"/>
        <end position="44"/>
    </location>
</feature>
<dbReference type="EMBL" id="LWDD02002147">
    <property type="protein sequence ID" value="KAE8242668.1"/>
    <property type="molecule type" value="Genomic_DNA"/>
</dbReference>
<reference evidence="2" key="1">
    <citation type="submission" date="2016-04" db="EMBL/GenBank/DDBJ databases">
        <authorList>
            <person name="Nguyen H.D."/>
            <person name="Kesanakurti P."/>
            <person name="Cullis J."/>
            <person name="Levesque C.A."/>
            <person name="Hambleton S."/>
        </authorList>
    </citation>
    <scope>NUCLEOTIDE SEQUENCE</scope>
    <source>
        <strain evidence="2">DAOMC 238032</strain>
    </source>
</reference>
<organism evidence="2 3">
    <name type="scientific">Tilletia caries</name>
    <name type="common">wheat bunt fungus</name>
    <dbReference type="NCBI Taxonomy" id="13290"/>
    <lineage>
        <taxon>Eukaryota</taxon>
        <taxon>Fungi</taxon>
        <taxon>Dikarya</taxon>
        <taxon>Basidiomycota</taxon>
        <taxon>Ustilaginomycotina</taxon>
        <taxon>Exobasidiomycetes</taxon>
        <taxon>Tilletiales</taxon>
        <taxon>Tilletiaceae</taxon>
        <taxon>Tilletia</taxon>
    </lineage>
</organism>
<dbReference type="AlphaFoldDB" id="A0A8T8SLF7"/>
<sequence>MNPFTVYRVGPENNNGDASGGGDEADNRGLAGPGRTKEDRAAGEGHVLEDTLVLERLEQAILEVEELRLNAGGAYLRPREEVEGRG</sequence>